<accession>A0A9Q0H635</accession>
<sequence length="183" mass="20916">MQQQWKRVEEEWNSYKKSNPERVQVQHCWGTTPTPRSTTGTVITLELLEDTKKLPGGDLISSSFQQRRRNSHPPSSESGSGWKVRNNDLVMEEILRERRTAFETGKLKGRRLFDFDFDFELDALEGSRRTRDSDINYIKSGEDLCSGCSSVLIQGSEIRSMCSSSSYTSTENDDDDDDEDDEG</sequence>
<feature type="region of interest" description="Disordered" evidence="1">
    <location>
        <begin position="1"/>
        <end position="36"/>
    </location>
</feature>
<dbReference type="OrthoDB" id="1939291at2759"/>
<name>A0A9Q0H635_9MAGN</name>
<gene>
    <name evidence="2" type="ORF">NE237_020442</name>
</gene>
<proteinExistence type="predicted"/>
<evidence type="ECO:0000313" key="2">
    <source>
        <dbReference type="EMBL" id="KAJ4960532.1"/>
    </source>
</evidence>
<keyword evidence="3" id="KW-1185">Reference proteome</keyword>
<evidence type="ECO:0000313" key="3">
    <source>
        <dbReference type="Proteomes" id="UP001141806"/>
    </source>
</evidence>
<feature type="compositionally biased region" description="Acidic residues" evidence="1">
    <location>
        <begin position="171"/>
        <end position="183"/>
    </location>
</feature>
<comment type="caution">
    <text evidence="2">The sequence shown here is derived from an EMBL/GenBank/DDBJ whole genome shotgun (WGS) entry which is preliminary data.</text>
</comment>
<organism evidence="2 3">
    <name type="scientific">Protea cynaroides</name>
    <dbReference type="NCBI Taxonomy" id="273540"/>
    <lineage>
        <taxon>Eukaryota</taxon>
        <taxon>Viridiplantae</taxon>
        <taxon>Streptophyta</taxon>
        <taxon>Embryophyta</taxon>
        <taxon>Tracheophyta</taxon>
        <taxon>Spermatophyta</taxon>
        <taxon>Magnoliopsida</taxon>
        <taxon>Proteales</taxon>
        <taxon>Proteaceae</taxon>
        <taxon>Protea</taxon>
    </lineage>
</organism>
<dbReference type="AlphaFoldDB" id="A0A9Q0H635"/>
<feature type="compositionally biased region" description="Basic and acidic residues" evidence="1">
    <location>
        <begin position="1"/>
        <end position="20"/>
    </location>
</feature>
<protein>
    <submittedName>
        <fullName evidence="2">Uncharacterized protein</fullName>
    </submittedName>
</protein>
<dbReference type="Proteomes" id="UP001141806">
    <property type="component" value="Unassembled WGS sequence"/>
</dbReference>
<feature type="region of interest" description="Disordered" evidence="1">
    <location>
        <begin position="54"/>
        <end position="84"/>
    </location>
</feature>
<dbReference type="EMBL" id="JAMYWD010000009">
    <property type="protein sequence ID" value="KAJ4960532.1"/>
    <property type="molecule type" value="Genomic_DNA"/>
</dbReference>
<reference evidence="2" key="1">
    <citation type="journal article" date="2023" name="Plant J.">
        <title>The genome of the king protea, Protea cynaroides.</title>
        <authorList>
            <person name="Chang J."/>
            <person name="Duong T.A."/>
            <person name="Schoeman C."/>
            <person name="Ma X."/>
            <person name="Roodt D."/>
            <person name="Barker N."/>
            <person name="Li Z."/>
            <person name="Van de Peer Y."/>
            <person name="Mizrachi E."/>
        </authorList>
    </citation>
    <scope>NUCLEOTIDE SEQUENCE</scope>
    <source>
        <tissue evidence="2">Young leaves</tissue>
    </source>
</reference>
<evidence type="ECO:0000256" key="1">
    <source>
        <dbReference type="SAM" id="MobiDB-lite"/>
    </source>
</evidence>
<feature type="region of interest" description="Disordered" evidence="1">
    <location>
        <begin position="161"/>
        <end position="183"/>
    </location>
</feature>